<keyword evidence="1" id="KW-1133">Transmembrane helix</keyword>
<organism evidence="2 3">
    <name type="scientific">Streptosporangium algeriense</name>
    <dbReference type="NCBI Taxonomy" id="1682748"/>
    <lineage>
        <taxon>Bacteria</taxon>
        <taxon>Bacillati</taxon>
        <taxon>Actinomycetota</taxon>
        <taxon>Actinomycetes</taxon>
        <taxon>Streptosporangiales</taxon>
        <taxon>Streptosporangiaceae</taxon>
        <taxon>Streptosporangium</taxon>
    </lineage>
</organism>
<evidence type="ECO:0000313" key="2">
    <source>
        <dbReference type="EMBL" id="MFD0885681.1"/>
    </source>
</evidence>
<keyword evidence="3" id="KW-1185">Reference proteome</keyword>
<proteinExistence type="predicted"/>
<keyword evidence="1" id="KW-0472">Membrane</keyword>
<comment type="caution">
    <text evidence="2">The sequence shown here is derived from an EMBL/GenBank/DDBJ whole genome shotgun (WGS) entry which is preliminary data.</text>
</comment>
<accession>A0ABW3DSB2</accession>
<evidence type="ECO:0000256" key="1">
    <source>
        <dbReference type="SAM" id="Phobius"/>
    </source>
</evidence>
<protein>
    <submittedName>
        <fullName evidence="2">Uncharacterized protein</fullName>
    </submittedName>
</protein>
<reference evidence="3" key="1">
    <citation type="journal article" date="2019" name="Int. J. Syst. Evol. Microbiol.">
        <title>The Global Catalogue of Microorganisms (GCM) 10K type strain sequencing project: providing services to taxonomists for standard genome sequencing and annotation.</title>
        <authorList>
            <consortium name="The Broad Institute Genomics Platform"/>
            <consortium name="The Broad Institute Genome Sequencing Center for Infectious Disease"/>
            <person name="Wu L."/>
            <person name="Ma J."/>
        </authorList>
    </citation>
    <scope>NUCLEOTIDE SEQUENCE [LARGE SCALE GENOMIC DNA]</scope>
    <source>
        <strain evidence="3">CCUG 62974</strain>
    </source>
</reference>
<feature type="transmembrane region" description="Helical" evidence="1">
    <location>
        <begin position="31"/>
        <end position="55"/>
    </location>
</feature>
<dbReference type="EMBL" id="JBHTHX010000413">
    <property type="protein sequence ID" value="MFD0885681.1"/>
    <property type="molecule type" value="Genomic_DNA"/>
</dbReference>
<sequence>MSALLPHRRTASGSALKHPVRLEHAVLGDELFIFLVVAGVVALLWSPVPSLRAGAVAGLRRGRSSPLPWLTATALLVLPVAILDFDHRYVLPVVPLACLAAGLAFPFTRNRPDPRPSSQDV</sequence>
<keyword evidence="1" id="KW-0812">Transmembrane</keyword>
<feature type="transmembrane region" description="Helical" evidence="1">
    <location>
        <begin position="89"/>
        <end position="108"/>
    </location>
</feature>
<dbReference type="Proteomes" id="UP001597024">
    <property type="component" value="Unassembled WGS sequence"/>
</dbReference>
<evidence type="ECO:0000313" key="3">
    <source>
        <dbReference type="Proteomes" id="UP001597024"/>
    </source>
</evidence>
<name>A0ABW3DSB2_9ACTN</name>
<feature type="transmembrane region" description="Helical" evidence="1">
    <location>
        <begin position="67"/>
        <end position="83"/>
    </location>
</feature>
<gene>
    <name evidence="2" type="ORF">ACFQ08_14090</name>
</gene>